<organism evidence="3 4">
    <name type="scientific">Thermomonospora echinospora</name>
    <dbReference type="NCBI Taxonomy" id="1992"/>
    <lineage>
        <taxon>Bacteria</taxon>
        <taxon>Bacillati</taxon>
        <taxon>Actinomycetota</taxon>
        <taxon>Actinomycetes</taxon>
        <taxon>Streptosporangiales</taxon>
        <taxon>Thermomonosporaceae</taxon>
        <taxon>Thermomonospora</taxon>
    </lineage>
</organism>
<feature type="domain" description="Histidine kinase/HSP90-like ATPase" evidence="2">
    <location>
        <begin position="41"/>
        <end position="127"/>
    </location>
</feature>
<dbReference type="Pfam" id="PF13581">
    <property type="entry name" value="HATPase_c_2"/>
    <property type="match status" value="1"/>
</dbReference>
<dbReference type="GO" id="GO:0004674">
    <property type="term" value="F:protein serine/threonine kinase activity"/>
    <property type="evidence" value="ECO:0007669"/>
    <property type="project" value="UniProtKB-KW"/>
</dbReference>
<keyword evidence="1" id="KW-0723">Serine/threonine-protein kinase</keyword>
<dbReference type="InterPro" id="IPR036890">
    <property type="entry name" value="HATPase_C_sf"/>
</dbReference>
<evidence type="ECO:0000256" key="1">
    <source>
        <dbReference type="ARBA" id="ARBA00022527"/>
    </source>
</evidence>
<accession>A0A1H6AWM2</accession>
<dbReference type="EMBL" id="FNVO01000006">
    <property type="protein sequence ID" value="SEG52467.1"/>
    <property type="molecule type" value="Genomic_DNA"/>
</dbReference>
<evidence type="ECO:0000313" key="4">
    <source>
        <dbReference type="Proteomes" id="UP000236723"/>
    </source>
</evidence>
<dbReference type="Proteomes" id="UP000236723">
    <property type="component" value="Unassembled WGS sequence"/>
</dbReference>
<sequence>MQGDPPPQLRDMADFACLPSAARWARKHTVGVLHRWQLCHFADTAELLVSELVTNAYRASGVDVERNGYAALARVPCISMRVASDRRSLLIEVWDANPEPPVLKEADVHAEGGRGLLLVDSLAERWNFYFPLAGGKVVWCEIAGRDAP</sequence>
<dbReference type="AlphaFoldDB" id="A0A1H6AWM2"/>
<gene>
    <name evidence="3" type="ORF">SAMN04489712_10633</name>
</gene>
<reference evidence="4" key="1">
    <citation type="submission" date="2016-10" db="EMBL/GenBank/DDBJ databases">
        <authorList>
            <person name="Varghese N."/>
            <person name="Submissions S."/>
        </authorList>
    </citation>
    <scope>NUCLEOTIDE SEQUENCE [LARGE SCALE GENOMIC DNA]</scope>
    <source>
        <strain evidence="4">DSM 43163</strain>
    </source>
</reference>
<dbReference type="PANTHER" id="PTHR35526">
    <property type="entry name" value="ANTI-SIGMA-F FACTOR RSBW-RELATED"/>
    <property type="match status" value="1"/>
</dbReference>
<dbReference type="RefSeq" id="WP_103938572.1">
    <property type="nucleotide sequence ID" value="NZ_FNVO01000006.1"/>
</dbReference>
<name>A0A1H6AWM2_9ACTN</name>
<dbReference type="Gene3D" id="3.30.565.10">
    <property type="entry name" value="Histidine kinase-like ATPase, C-terminal domain"/>
    <property type="match status" value="1"/>
</dbReference>
<keyword evidence="4" id="KW-1185">Reference proteome</keyword>
<dbReference type="InterPro" id="IPR050267">
    <property type="entry name" value="Anti-sigma-factor_SerPK"/>
</dbReference>
<keyword evidence="3" id="KW-0808">Transferase</keyword>
<keyword evidence="3" id="KW-0418">Kinase</keyword>
<proteinExistence type="predicted"/>
<protein>
    <submittedName>
        <fullName evidence="3">Anti-sigma regulatory factor (Ser/Thr protein kinase)</fullName>
    </submittedName>
</protein>
<dbReference type="PANTHER" id="PTHR35526:SF3">
    <property type="entry name" value="ANTI-SIGMA-F FACTOR RSBW"/>
    <property type="match status" value="1"/>
</dbReference>
<evidence type="ECO:0000313" key="3">
    <source>
        <dbReference type="EMBL" id="SEG52467.1"/>
    </source>
</evidence>
<dbReference type="CDD" id="cd16936">
    <property type="entry name" value="HATPase_RsbW-like"/>
    <property type="match status" value="1"/>
</dbReference>
<dbReference type="OrthoDB" id="3480034at2"/>
<dbReference type="InterPro" id="IPR003594">
    <property type="entry name" value="HATPase_dom"/>
</dbReference>
<evidence type="ECO:0000259" key="2">
    <source>
        <dbReference type="Pfam" id="PF13581"/>
    </source>
</evidence>